<dbReference type="GO" id="GO:0006233">
    <property type="term" value="P:dTDP biosynthetic process"/>
    <property type="evidence" value="ECO:0007669"/>
    <property type="project" value="TreeGrafter"/>
</dbReference>
<evidence type="ECO:0000256" key="2">
    <source>
        <dbReference type="ARBA" id="ARBA00022741"/>
    </source>
</evidence>
<dbReference type="Gene3D" id="3.40.50.300">
    <property type="entry name" value="P-loop containing nucleotide triphosphate hydrolases"/>
    <property type="match status" value="1"/>
</dbReference>
<dbReference type="GO" id="GO:0006227">
    <property type="term" value="P:dUDP biosynthetic process"/>
    <property type="evidence" value="ECO:0007669"/>
    <property type="project" value="TreeGrafter"/>
</dbReference>
<organism evidence="5 6">
    <name type="scientific">Parasulfuritortus cantonensis</name>
    <dbReference type="NCBI Taxonomy" id="2528202"/>
    <lineage>
        <taxon>Bacteria</taxon>
        <taxon>Pseudomonadati</taxon>
        <taxon>Pseudomonadota</taxon>
        <taxon>Betaproteobacteria</taxon>
        <taxon>Nitrosomonadales</taxon>
        <taxon>Thiobacillaceae</taxon>
        <taxon>Parasulfuritortus</taxon>
    </lineage>
</organism>
<gene>
    <name evidence="5" type="ORF">EZJ19_08385</name>
</gene>
<dbReference type="GO" id="GO:0006235">
    <property type="term" value="P:dTTP biosynthetic process"/>
    <property type="evidence" value="ECO:0007669"/>
    <property type="project" value="TreeGrafter"/>
</dbReference>
<dbReference type="InterPro" id="IPR027417">
    <property type="entry name" value="P-loop_NTPase"/>
</dbReference>
<reference evidence="5 6" key="1">
    <citation type="submission" date="2019-03" db="EMBL/GenBank/DDBJ databases">
        <title>Genome sequence of Thiobacillaceae bacterium LSR1, a sulfur-oxidizing bacterium isolated from freshwater sediment.</title>
        <authorList>
            <person name="Li S."/>
        </authorList>
    </citation>
    <scope>NUCLEOTIDE SEQUENCE [LARGE SCALE GENOMIC DNA]</scope>
    <source>
        <strain evidence="5 6">LSR1</strain>
    </source>
</reference>
<dbReference type="AlphaFoldDB" id="A0A4R1BCW3"/>
<dbReference type="RefSeq" id="WP_131446549.1">
    <property type="nucleotide sequence ID" value="NZ_SJZB01000032.1"/>
</dbReference>
<keyword evidence="3" id="KW-0067">ATP-binding</keyword>
<dbReference type="InterPro" id="IPR039430">
    <property type="entry name" value="Thymidylate_kin-like_dom"/>
</dbReference>
<evidence type="ECO:0000256" key="1">
    <source>
        <dbReference type="ARBA" id="ARBA00009776"/>
    </source>
</evidence>
<dbReference type="GO" id="GO:0005524">
    <property type="term" value="F:ATP binding"/>
    <property type="evidence" value="ECO:0007669"/>
    <property type="project" value="UniProtKB-KW"/>
</dbReference>
<dbReference type="Pfam" id="PF02223">
    <property type="entry name" value="Thymidylate_kin"/>
    <property type="match status" value="1"/>
</dbReference>
<evidence type="ECO:0000313" key="5">
    <source>
        <dbReference type="EMBL" id="TCJ14896.1"/>
    </source>
</evidence>
<proteinExistence type="inferred from homology"/>
<accession>A0A4R1BCW3</accession>
<dbReference type="GO" id="GO:0004798">
    <property type="term" value="F:dTMP kinase activity"/>
    <property type="evidence" value="ECO:0007669"/>
    <property type="project" value="TreeGrafter"/>
</dbReference>
<keyword evidence="6" id="KW-1185">Reference proteome</keyword>
<name>A0A4R1BCW3_9PROT</name>
<comment type="similarity">
    <text evidence="1">Belongs to the thymidylate kinase family.</text>
</comment>
<dbReference type="OrthoDB" id="9774907at2"/>
<dbReference type="EMBL" id="SJZB01000032">
    <property type="protein sequence ID" value="TCJ14896.1"/>
    <property type="molecule type" value="Genomic_DNA"/>
</dbReference>
<sequence length="200" mass="21768">MMNRLDERPVFIVFEGLDGAGKSSAAKRTACLLGAHYMTTPTQAVRIYRDEIIGSLKGNQEAAQLFYLATVMAASADVRALLASGQSVVLDRYFLSTQVYAEFRGSTLDVDDAVGKLLLPADLTVFLDAPWAVRQDRVLGRGCSAADRETLSAFAHSQLLSGYERRANHQVTGRLVRIDSSIATIDEIASMVVAHAMQLE</sequence>
<evidence type="ECO:0000313" key="6">
    <source>
        <dbReference type="Proteomes" id="UP000295443"/>
    </source>
</evidence>
<protein>
    <recommendedName>
        <fullName evidence="4">Thymidylate kinase-like domain-containing protein</fullName>
    </recommendedName>
</protein>
<dbReference type="PANTHER" id="PTHR10344:SF4">
    <property type="entry name" value="UMP-CMP KINASE 2, MITOCHONDRIAL"/>
    <property type="match status" value="1"/>
</dbReference>
<comment type="caution">
    <text evidence="5">The sequence shown here is derived from an EMBL/GenBank/DDBJ whole genome shotgun (WGS) entry which is preliminary data.</text>
</comment>
<dbReference type="GO" id="GO:0005829">
    <property type="term" value="C:cytosol"/>
    <property type="evidence" value="ECO:0007669"/>
    <property type="project" value="TreeGrafter"/>
</dbReference>
<dbReference type="PANTHER" id="PTHR10344">
    <property type="entry name" value="THYMIDYLATE KINASE"/>
    <property type="match status" value="1"/>
</dbReference>
<keyword evidence="2" id="KW-0547">Nucleotide-binding</keyword>
<evidence type="ECO:0000256" key="3">
    <source>
        <dbReference type="ARBA" id="ARBA00022840"/>
    </source>
</evidence>
<dbReference type="SUPFAM" id="SSF52540">
    <property type="entry name" value="P-loop containing nucleoside triphosphate hydrolases"/>
    <property type="match status" value="1"/>
</dbReference>
<dbReference type="Proteomes" id="UP000295443">
    <property type="component" value="Unassembled WGS sequence"/>
</dbReference>
<evidence type="ECO:0000259" key="4">
    <source>
        <dbReference type="Pfam" id="PF02223"/>
    </source>
</evidence>
<feature type="domain" description="Thymidylate kinase-like" evidence="4">
    <location>
        <begin position="14"/>
        <end position="151"/>
    </location>
</feature>